<evidence type="ECO:0000313" key="3">
    <source>
        <dbReference type="Proteomes" id="UP000284763"/>
    </source>
</evidence>
<dbReference type="PANTHER" id="PTHR37809:SF1">
    <property type="entry name" value="RIBOSOMAL PROTEIN S12 METHYLTHIOTRANSFERASE ACCESSORY FACTOR YCAO"/>
    <property type="match status" value="1"/>
</dbReference>
<organism evidence="2 3">
    <name type="scientific">Methanosalsum natronophilum</name>
    <dbReference type="NCBI Taxonomy" id="768733"/>
    <lineage>
        <taxon>Archaea</taxon>
        <taxon>Methanobacteriati</taxon>
        <taxon>Methanobacteriota</taxon>
        <taxon>Stenosarchaea group</taxon>
        <taxon>Methanomicrobia</taxon>
        <taxon>Methanosarcinales</taxon>
        <taxon>Methanosarcinaceae</taxon>
        <taxon>Methanosalsum</taxon>
    </lineage>
</organism>
<dbReference type="PANTHER" id="PTHR37809">
    <property type="entry name" value="RIBOSOMAL PROTEIN S12 METHYLTHIOTRANSFERASE ACCESSORY FACTOR YCAO"/>
    <property type="match status" value="1"/>
</dbReference>
<dbReference type="EMBL" id="QZAB01000243">
    <property type="protein sequence ID" value="RQD87034.1"/>
    <property type="molecule type" value="Genomic_DNA"/>
</dbReference>
<dbReference type="InterPro" id="IPR003776">
    <property type="entry name" value="YcaO-like_dom"/>
</dbReference>
<dbReference type="AlphaFoldDB" id="A0A3R8CD28"/>
<reference evidence="2 3" key="1">
    <citation type="submission" date="2018-08" db="EMBL/GenBank/DDBJ databases">
        <title>The metabolism and importance of syntrophic acetate oxidation coupled to methane or sulfide production in haloalkaline environments.</title>
        <authorList>
            <person name="Timmers P.H.A."/>
            <person name="Vavourakis C.D."/>
            <person name="Sorokin D.Y."/>
            <person name="Sinninghe Damste J.S."/>
            <person name="Muyzer G."/>
            <person name="Stams A.J.M."/>
            <person name="Plugge C.M."/>
        </authorList>
    </citation>
    <scope>NUCLEOTIDE SEQUENCE [LARGE SCALE GENOMIC DNA]</scope>
    <source>
        <strain evidence="2">MSAO_Arc3</strain>
    </source>
</reference>
<evidence type="ECO:0000313" key="2">
    <source>
        <dbReference type="EMBL" id="RQD87034.1"/>
    </source>
</evidence>
<name>A0A3R8CD28_9EURY</name>
<dbReference type="Gene3D" id="3.30.160.660">
    <property type="match status" value="1"/>
</dbReference>
<proteinExistence type="predicted"/>
<feature type="non-terminal residue" evidence="2">
    <location>
        <position position="1"/>
    </location>
</feature>
<dbReference type="PROSITE" id="PS51664">
    <property type="entry name" value="YCAO"/>
    <property type="match status" value="1"/>
</dbReference>
<protein>
    <submittedName>
        <fullName evidence="2">YcaO-related McrA-glycine thioamidation protein</fullName>
    </submittedName>
</protein>
<accession>A0A3R8CD28</accession>
<comment type="caution">
    <text evidence="2">The sequence shown here is derived from an EMBL/GenBank/DDBJ whole genome shotgun (WGS) entry which is preliminary data.</text>
</comment>
<dbReference type="Proteomes" id="UP000284763">
    <property type="component" value="Unassembled WGS sequence"/>
</dbReference>
<dbReference type="Gene3D" id="3.30.40.250">
    <property type="match status" value="1"/>
</dbReference>
<feature type="domain" description="YcaO" evidence="1">
    <location>
        <begin position="32"/>
        <end position="384"/>
    </location>
</feature>
<dbReference type="Pfam" id="PF02624">
    <property type="entry name" value="YcaO"/>
    <property type="match status" value="1"/>
</dbReference>
<evidence type="ECO:0000259" key="1">
    <source>
        <dbReference type="PROSITE" id="PS51664"/>
    </source>
</evidence>
<dbReference type="Gene3D" id="3.30.1330.230">
    <property type="match status" value="1"/>
</dbReference>
<dbReference type="NCBIfam" id="TIGR03266">
    <property type="entry name" value="methan_mark_1"/>
    <property type="match status" value="1"/>
</dbReference>
<dbReference type="InterPro" id="IPR017667">
    <property type="entry name" value="Methan_mark_1"/>
</dbReference>
<sequence>IANITDLERVGIHVYSAIRPSAAKGAISVYSGKGPTHNQARISAIMESFERCLAERATENMDVKGEPNLTNFIDTYDNAVQEHTVLNPQSLLLPEPGSSDILMEWTQSFDILNNEECFVPSNAVYHPYNPPGRSHKLFRSNTNGLAAGNVLEEAVLHGLLEVIERDALSMAEFNRNPGKELILDPDDGFNYELVQRFRDEGIDIRIWLLEHDLGIPTFVAATDDIKLKDPAMLVMGAGSHLRPDIAVRRAVSEAAQSRVVQIHGAREDTDRESFVRQIGYDRMKRMNRFWYEDGDTVKLEDIKDISTDSPITNIETIINMLKGITERILVSDLSRADVSVPVVRVIVPEFEQYTLDRERIGARMKVIKKRTIPKNERPWRKHKR</sequence>
<dbReference type="NCBIfam" id="TIGR00702">
    <property type="entry name" value="YcaO-type kinase domain"/>
    <property type="match status" value="1"/>
</dbReference>
<gene>
    <name evidence="2" type="ORF">D5R95_03665</name>
</gene>